<dbReference type="PANTHER" id="PTHR42939:SF1">
    <property type="entry name" value="ABC TRANSPORTER ATP-BINDING PROTEIN ALBC-RELATED"/>
    <property type="match status" value="1"/>
</dbReference>
<keyword evidence="4" id="KW-0067">ATP-binding</keyword>
<accession>A0A081BUP3</accession>
<keyword evidence="3" id="KW-0201">Cytochrome c-type biogenesis</keyword>
<dbReference type="PANTHER" id="PTHR42939">
    <property type="entry name" value="ABC TRANSPORTER ATP-BINDING PROTEIN ALBC-RELATED"/>
    <property type="match status" value="1"/>
</dbReference>
<dbReference type="eggNOG" id="COG1131">
    <property type="taxonomic scope" value="Bacteria"/>
</dbReference>
<dbReference type="InterPro" id="IPR051782">
    <property type="entry name" value="ABC_Transporter_VariousFunc"/>
</dbReference>
<dbReference type="Proteomes" id="UP000030661">
    <property type="component" value="Unassembled WGS sequence"/>
</dbReference>
<dbReference type="PROSITE" id="PS50893">
    <property type="entry name" value="ABC_TRANSPORTER_2"/>
    <property type="match status" value="1"/>
</dbReference>
<protein>
    <submittedName>
        <fullName evidence="6">ABC transporter related protein</fullName>
    </submittedName>
</protein>
<dbReference type="GO" id="GO:0005524">
    <property type="term" value="F:ATP binding"/>
    <property type="evidence" value="ECO:0007669"/>
    <property type="project" value="UniProtKB-KW"/>
</dbReference>
<gene>
    <name evidence="6" type="ORF">U27_03010</name>
</gene>
<reference evidence="6" key="1">
    <citation type="journal article" date="2015" name="PeerJ">
        <title>First genomic representation of candidate bacterial phylum KSB3 points to enhanced environmental sensing as a trigger of wastewater bulking.</title>
        <authorList>
            <person name="Sekiguchi Y."/>
            <person name="Ohashi A."/>
            <person name="Parks D.H."/>
            <person name="Yamauchi T."/>
            <person name="Tyson G.W."/>
            <person name="Hugenholtz P."/>
        </authorList>
    </citation>
    <scope>NUCLEOTIDE SEQUENCE [LARGE SCALE GENOMIC DNA]</scope>
</reference>
<dbReference type="CDD" id="cd03230">
    <property type="entry name" value="ABC_DR_subfamily_A"/>
    <property type="match status" value="1"/>
</dbReference>
<dbReference type="STRING" id="1499967.U27_03010"/>
<dbReference type="SUPFAM" id="SSF52540">
    <property type="entry name" value="P-loop containing nucleoside triphosphate hydrolases"/>
    <property type="match status" value="1"/>
</dbReference>
<dbReference type="NCBIfam" id="TIGR01189">
    <property type="entry name" value="ccmA"/>
    <property type="match status" value="1"/>
</dbReference>
<evidence type="ECO:0000313" key="6">
    <source>
        <dbReference type="EMBL" id="GAK56048.1"/>
    </source>
</evidence>
<feature type="domain" description="ABC transporter" evidence="5">
    <location>
        <begin position="6"/>
        <end position="234"/>
    </location>
</feature>
<evidence type="ECO:0000313" key="7">
    <source>
        <dbReference type="Proteomes" id="UP000030661"/>
    </source>
</evidence>
<evidence type="ECO:0000256" key="4">
    <source>
        <dbReference type="ARBA" id="ARBA00022840"/>
    </source>
</evidence>
<evidence type="ECO:0000256" key="2">
    <source>
        <dbReference type="ARBA" id="ARBA00022741"/>
    </source>
</evidence>
<keyword evidence="2" id="KW-0547">Nucleotide-binding</keyword>
<dbReference type="AlphaFoldDB" id="A0A081BUP3"/>
<sequence>MPNPLIEIQHLSKRYGSIWALRDITLNVEAGTRLTLLGPNGSGKTTLIRILARLSSPSSGSLKMFGSDLHTQGDEVRKQIGVVSHTSFLYPALTAVENLTFYAGMFGVSQTTETIESLLYEVGLLERQHDLVRTFSRGMQQRLAIARAILHQPTLLLFDEPYSGLDGAAVNLLQHILTNIHHEGRTIILTTHNYRSGLDFCDQAAVLVSGRLVYYGSPAHIRIAAKNPDFPETPGDVHP</sequence>
<evidence type="ECO:0000259" key="5">
    <source>
        <dbReference type="PROSITE" id="PS50893"/>
    </source>
</evidence>
<keyword evidence="1" id="KW-0813">Transport</keyword>
<dbReference type="HOGENOM" id="CLU_000604_1_2_0"/>
<dbReference type="EMBL" id="DF820464">
    <property type="protein sequence ID" value="GAK56048.1"/>
    <property type="molecule type" value="Genomic_DNA"/>
</dbReference>
<dbReference type="GO" id="GO:0016887">
    <property type="term" value="F:ATP hydrolysis activity"/>
    <property type="evidence" value="ECO:0007669"/>
    <property type="project" value="InterPro"/>
</dbReference>
<dbReference type="InterPro" id="IPR003439">
    <property type="entry name" value="ABC_transporter-like_ATP-bd"/>
</dbReference>
<dbReference type="GO" id="GO:0017004">
    <property type="term" value="P:cytochrome complex assembly"/>
    <property type="evidence" value="ECO:0007669"/>
    <property type="project" value="UniProtKB-KW"/>
</dbReference>
<organism evidence="6">
    <name type="scientific">Vecturithrix granuli</name>
    <dbReference type="NCBI Taxonomy" id="1499967"/>
    <lineage>
        <taxon>Bacteria</taxon>
        <taxon>Candidatus Moduliflexota</taxon>
        <taxon>Candidatus Vecturitrichia</taxon>
        <taxon>Candidatus Vecturitrichales</taxon>
        <taxon>Candidatus Vecturitrichaceae</taxon>
        <taxon>Candidatus Vecturithrix</taxon>
    </lineage>
</organism>
<evidence type="ECO:0000256" key="1">
    <source>
        <dbReference type="ARBA" id="ARBA00022448"/>
    </source>
</evidence>
<dbReference type="InterPro" id="IPR005895">
    <property type="entry name" value="ABC_transptr_haem_export_CcmA"/>
</dbReference>
<dbReference type="InterPro" id="IPR027417">
    <property type="entry name" value="P-loop_NTPase"/>
</dbReference>
<evidence type="ECO:0000256" key="3">
    <source>
        <dbReference type="ARBA" id="ARBA00022748"/>
    </source>
</evidence>
<dbReference type="Pfam" id="PF00005">
    <property type="entry name" value="ABC_tran"/>
    <property type="match status" value="1"/>
</dbReference>
<keyword evidence="7" id="KW-1185">Reference proteome</keyword>
<proteinExistence type="predicted"/>
<dbReference type="InterPro" id="IPR003593">
    <property type="entry name" value="AAA+_ATPase"/>
</dbReference>
<dbReference type="Gene3D" id="3.40.50.300">
    <property type="entry name" value="P-loop containing nucleotide triphosphate hydrolases"/>
    <property type="match status" value="1"/>
</dbReference>
<dbReference type="SMART" id="SM00382">
    <property type="entry name" value="AAA"/>
    <property type="match status" value="1"/>
</dbReference>
<dbReference type="GO" id="GO:0022857">
    <property type="term" value="F:transmembrane transporter activity"/>
    <property type="evidence" value="ECO:0007669"/>
    <property type="project" value="InterPro"/>
</dbReference>
<name>A0A081BUP3_VECG1</name>